<dbReference type="SUPFAM" id="SSF51569">
    <property type="entry name" value="Aldolase"/>
    <property type="match status" value="1"/>
</dbReference>
<feature type="domain" description="DAHP synthetase I/KDSA" evidence="2">
    <location>
        <begin position="87"/>
        <end position="328"/>
    </location>
</feature>
<dbReference type="InterPro" id="IPR006268">
    <property type="entry name" value="DAHP_syn_2"/>
</dbReference>
<evidence type="ECO:0000313" key="4">
    <source>
        <dbReference type="Proteomes" id="UP001279681"/>
    </source>
</evidence>
<dbReference type="InterPro" id="IPR006218">
    <property type="entry name" value="DAHP1/KDSA"/>
</dbReference>
<protein>
    <submittedName>
        <fullName evidence="3">3-deoxy-7-phosphoheptulonate synthase</fullName>
        <ecNumber evidence="3">2.5.1.54</ecNumber>
    </submittedName>
</protein>
<dbReference type="GO" id="GO:0003849">
    <property type="term" value="F:3-deoxy-7-phosphoheptulonate synthase activity"/>
    <property type="evidence" value="ECO:0007669"/>
    <property type="project" value="UniProtKB-EC"/>
</dbReference>
<dbReference type="Gene3D" id="3.30.70.1140">
    <property type="entry name" value="Phospho-2-dehydro-3-deoxyheptonate aldolase, domain 1"/>
    <property type="match status" value="1"/>
</dbReference>
<dbReference type="InterPro" id="IPR013785">
    <property type="entry name" value="Aldolase_TIM"/>
</dbReference>
<dbReference type="Proteomes" id="UP001279681">
    <property type="component" value="Unassembled WGS sequence"/>
</dbReference>
<dbReference type="EC" id="2.5.1.54" evidence="3"/>
<accession>A0ABU4W803</accession>
<gene>
    <name evidence="3" type="primary">aroF</name>
    <name evidence="3" type="ORF">RFV38_03970</name>
</gene>
<dbReference type="Pfam" id="PF00793">
    <property type="entry name" value="DAHP_synth_1"/>
    <property type="match status" value="1"/>
</dbReference>
<comment type="caution">
    <text evidence="3">The sequence shown here is derived from an EMBL/GenBank/DDBJ whole genome shotgun (WGS) entry which is preliminary data.</text>
</comment>
<dbReference type="PANTHER" id="PTHR43018:SF1">
    <property type="entry name" value="PROTEIN AROA(G)"/>
    <property type="match status" value="1"/>
</dbReference>
<dbReference type="EMBL" id="JAVIKH010000004">
    <property type="protein sequence ID" value="MDX8335666.1"/>
    <property type="molecule type" value="Genomic_DNA"/>
</dbReference>
<reference evidence="4" key="1">
    <citation type="submission" date="2023-07" db="EMBL/GenBank/DDBJ databases">
        <authorList>
            <person name="Colorado M.A."/>
            <person name="Villamil L.M."/>
            <person name="Melo J.F."/>
            <person name="Rodriguez J.A."/>
            <person name="Ruiz R.Y."/>
        </authorList>
    </citation>
    <scope>NUCLEOTIDE SEQUENCE [LARGE SCALE GENOMIC DNA]</scope>
    <source>
        <strain evidence="4">C33</strain>
    </source>
</reference>
<keyword evidence="1 3" id="KW-0808">Transferase</keyword>
<name>A0ABU4W803_9FUSO</name>
<sequence length="339" mass="37735">MYVVLKESSTCEEILALKEFIHNSGHGALEILDGSVKKIGIMGKNGNLSKEMLKEFSIVKEIIKIGKPFKFVSREFKKEDTIIEIKGRKIGATDLVLMAGPCSIENRDMIMEIAKVVKENGGEYLRGGAFKPRTSPYDFQGLGEEGLKFMREACDTYDLLMVTEVMDTRDIELIGKYTDIFQVGARNMQNFSLLKELGKTNKPVLLKRGLSATIREFLMAAEYIVAFGNQQIILCERGIRTFEIATRNTVDINAIALLKEKSHLPIIIDASHGTGKKSLVEPVTLGCILAGADGAMVEIHENPSCALSDGEQSLNFAEFEILCKKLKKTLEFKEIIRCL</sequence>
<organism evidence="3 4">
    <name type="scientific">Candidatus Cetobacterium colombiensis</name>
    <dbReference type="NCBI Taxonomy" id="3073100"/>
    <lineage>
        <taxon>Bacteria</taxon>
        <taxon>Fusobacteriati</taxon>
        <taxon>Fusobacteriota</taxon>
        <taxon>Fusobacteriia</taxon>
        <taxon>Fusobacteriales</taxon>
        <taxon>Fusobacteriaceae</taxon>
        <taxon>Cetobacterium</taxon>
    </lineage>
</organism>
<dbReference type="Gene3D" id="3.20.20.70">
    <property type="entry name" value="Aldolase class I"/>
    <property type="match status" value="1"/>
</dbReference>
<evidence type="ECO:0000313" key="3">
    <source>
        <dbReference type="EMBL" id="MDX8335666.1"/>
    </source>
</evidence>
<dbReference type="PANTHER" id="PTHR43018">
    <property type="entry name" value="PHOSPHO-2-DEHYDRO-3-DEOXYHEPTONATE ALDOLASE"/>
    <property type="match status" value="1"/>
</dbReference>
<evidence type="ECO:0000259" key="2">
    <source>
        <dbReference type="Pfam" id="PF00793"/>
    </source>
</evidence>
<proteinExistence type="predicted"/>
<dbReference type="InterPro" id="IPR052899">
    <property type="entry name" value="Class-I_DAHP_synthase"/>
</dbReference>
<dbReference type="RefSeq" id="WP_320313075.1">
    <property type="nucleotide sequence ID" value="NZ_JAVIKH010000004.1"/>
</dbReference>
<dbReference type="NCBIfam" id="TIGR01361">
    <property type="entry name" value="DAHP_synth_Bsub"/>
    <property type="match status" value="1"/>
</dbReference>
<keyword evidence="4" id="KW-1185">Reference proteome</keyword>
<dbReference type="NCBIfam" id="NF006421">
    <property type="entry name" value="PRK08673.1"/>
    <property type="match status" value="1"/>
</dbReference>
<evidence type="ECO:0000256" key="1">
    <source>
        <dbReference type="ARBA" id="ARBA00022679"/>
    </source>
</evidence>
<dbReference type="NCBIfam" id="NF009239">
    <property type="entry name" value="PRK12595.1"/>
    <property type="match status" value="1"/>
</dbReference>